<accession>A0A149USC0</accession>
<comment type="caution">
    <text evidence="1">The sequence shown here is derived from an EMBL/GenBank/DDBJ whole genome shotgun (WGS) entry which is preliminary data.</text>
</comment>
<dbReference type="AlphaFoldDB" id="A0A149USC0"/>
<organism evidence="1 2">
    <name type="scientific">Acetobacter malorum</name>
    <dbReference type="NCBI Taxonomy" id="178901"/>
    <lineage>
        <taxon>Bacteria</taxon>
        <taxon>Pseudomonadati</taxon>
        <taxon>Pseudomonadota</taxon>
        <taxon>Alphaproteobacteria</taxon>
        <taxon>Acetobacterales</taxon>
        <taxon>Acetobacteraceae</taxon>
        <taxon>Acetobacter</taxon>
    </lineage>
</organism>
<sequence>MSLCPTVFSQTSSPGFPDADFGRAKVCIRRRPKDHTKNGGYEAGYNAWYNKGSSDGQKAGYSVGSNAGQKMGYEKGAADTRDTNALAMTSWAMSDDGKKARQLYERGLIDPIMCSTKQVTLPRY</sequence>
<dbReference type="PATRIC" id="fig|178901.14.peg.2607"/>
<dbReference type="RefSeq" id="WP_061498885.1">
    <property type="nucleotide sequence ID" value="NZ_LHZX01000216.1"/>
</dbReference>
<evidence type="ECO:0000313" key="2">
    <source>
        <dbReference type="Proteomes" id="UP000075377"/>
    </source>
</evidence>
<proteinExistence type="predicted"/>
<evidence type="ECO:0000313" key="1">
    <source>
        <dbReference type="EMBL" id="KXV70636.1"/>
    </source>
</evidence>
<gene>
    <name evidence="1" type="ORF">AD951_02500</name>
</gene>
<protein>
    <submittedName>
        <fullName evidence="1">Uncharacterized protein</fullName>
    </submittedName>
</protein>
<reference evidence="1 2" key="1">
    <citation type="submission" date="2015-06" db="EMBL/GenBank/DDBJ databases">
        <title>Improved classification and identification of acetic acid bacteria using matrix-assisted laser desorption/ionization time-of-flight mass spectrometry; Gluconobacter nephelii and Gluconobacter uchimurae are later heterotypic synonyms of Gluconobacter japonicus and Gluconobacter oxydans, respectively.</title>
        <authorList>
            <person name="Li L."/>
            <person name="Cleenwerck I."/>
            <person name="De Vuyst L."/>
            <person name="Vandamme P."/>
        </authorList>
    </citation>
    <scope>NUCLEOTIDE SEQUENCE [LARGE SCALE GENOMIC DNA]</scope>
    <source>
        <strain evidence="1 2">LMG 1699</strain>
    </source>
</reference>
<dbReference type="Proteomes" id="UP000075377">
    <property type="component" value="Unassembled WGS sequence"/>
</dbReference>
<name>A0A149USC0_9PROT</name>
<dbReference type="EMBL" id="LHZX01000216">
    <property type="protein sequence ID" value="KXV70636.1"/>
    <property type="molecule type" value="Genomic_DNA"/>
</dbReference>